<feature type="signal peptide" evidence="6">
    <location>
        <begin position="1"/>
        <end position="26"/>
    </location>
</feature>
<feature type="transmembrane region" description="Helical" evidence="5">
    <location>
        <begin position="272"/>
        <end position="292"/>
    </location>
</feature>
<dbReference type="AlphaFoldDB" id="A0A841R3X0"/>
<evidence type="ECO:0000313" key="11">
    <source>
        <dbReference type="Proteomes" id="UP000591941"/>
    </source>
</evidence>
<evidence type="ECO:0000256" key="2">
    <source>
        <dbReference type="ARBA" id="ARBA00022692"/>
    </source>
</evidence>
<dbReference type="Gene3D" id="3.90.226.10">
    <property type="entry name" value="2-enoyl-CoA Hydratase, Chain A, domain 1"/>
    <property type="match status" value="1"/>
</dbReference>
<dbReference type="InterPro" id="IPR012340">
    <property type="entry name" value="NA-bd_OB-fold"/>
</dbReference>
<evidence type="ECO:0000259" key="8">
    <source>
        <dbReference type="Pfam" id="PF24961"/>
    </source>
</evidence>
<evidence type="ECO:0000256" key="6">
    <source>
        <dbReference type="SAM" id="SignalP"/>
    </source>
</evidence>
<evidence type="ECO:0000256" key="4">
    <source>
        <dbReference type="ARBA" id="ARBA00023136"/>
    </source>
</evidence>
<keyword evidence="3 5" id="KW-1133">Transmembrane helix</keyword>
<feature type="chain" id="PRO_5032373547" evidence="6">
    <location>
        <begin position="27"/>
        <end position="433"/>
    </location>
</feature>
<dbReference type="CDD" id="cd07021">
    <property type="entry name" value="Clp_protease_NfeD_like"/>
    <property type="match status" value="1"/>
</dbReference>
<evidence type="ECO:0000256" key="3">
    <source>
        <dbReference type="ARBA" id="ARBA00022989"/>
    </source>
</evidence>
<evidence type="ECO:0000256" key="5">
    <source>
        <dbReference type="SAM" id="Phobius"/>
    </source>
</evidence>
<evidence type="ECO:0000256" key="1">
    <source>
        <dbReference type="ARBA" id="ARBA00004141"/>
    </source>
</evidence>
<accession>A0A841R3X0</accession>
<feature type="domain" description="NfeD1b N-terminal" evidence="9">
    <location>
        <begin position="29"/>
        <end position="208"/>
    </location>
</feature>
<comment type="caution">
    <text evidence="10">The sequence shown here is derived from an EMBL/GenBank/DDBJ whole genome shotgun (WGS) entry which is preliminary data.</text>
</comment>
<reference evidence="10 11" key="1">
    <citation type="submission" date="2020-08" db="EMBL/GenBank/DDBJ databases">
        <title>Genomic Encyclopedia of Type Strains, Phase IV (KMG-IV): sequencing the most valuable type-strain genomes for metagenomic binning, comparative biology and taxonomic classification.</title>
        <authorList>
            <person name="Goeker M."/>
        </authorList>
    </citation>
    <scope>NUCLEOTIDE SEQUENCE [LARGE SCALE GENOMIC DNA]</scope>
    <source>
        <strain evidence="10 11">DSM 21255</strain>
    </source>
</reference>
<feature type="transmembrane region" description="Helical" evidence="5">
    <location>
        <begin position="297"/>
        <end position="314"/>
    </location>
</feature>
<dbReference type="GO" id="GO:0005886">
    <property type="term" value="C:plasma membrane"/>
    <property type="evidence" value="ECO:0007669"/>
    <property type="project" value="TreeGrafter"/>
</dbReference>
<dbReference type="PANTHER" id="PTHR33507:SF3">
    <property type="entry name" value="INNER MEMBRANE PROTEIN YBBJ"/>
    <property type="match status" value="1"/>
</dbReference>
<feature type="transmembrane region" description="Helical" evidence="5">
    <location>
        <begin position="320"/>
        <end position="339"/>
    </location>
</feature>
<dbReference type="GO" id="GO:0008233">
    <property type="term" value="F:peptidase activity"/>
    <property type="evidence" value="ECO:0007669"/>
    <property type="project" value="UniProtKB-KW"/>
</dbReference>
<dbReference type="InterPro" id="IPR056738">
    <property type="entry name" value="NfeD1b_N"/>
</dbReference>
<dbReference type="InterPro" id="IPR002810">
    <property type="entry name" value="NfeD-like_C"/>
</dbReference>
<dbReference type="InterPro" id="IPR056739">
    <property type="entry name" value="NfeD_membrane"/>
</dbReference>
<evidence type="ECO:0000313" key="10">
    <source>
        <dbReference type="EMBL" id="MBB6477867.1"/>
    </source>
</evidence>
<feature type="domain" description="NfeD-like C-terminal" evidence="7">
    <location>
        <begin position="372"/>
        <end position="423"/>
    </location>
</feature>
<evidence type="ECO:0000259" key="9">
    <source>
        <dbReference type="Pfam" id="PF25145"/>
    </source>
</evidence>
<comment type="subcellular location">
    <subcellularLocation>
        <location evidence="1">Membrane</location>
        <topology evidence="1">Multi-pass membrane protein</topology>
    </subcellularLocation>
</comment>
<dbReference type="EMBL" id="JACHHI010000003">
    <property type="protein sequence ID" value="MBB6477867.1"/>
    <property type="molecule type" value="Genomic_DNA"/>
</dbReference>
<dbReference type="InterPro" id="IPR052165">
    <property type="entry name" value="Membrane_assoc_protease"/>
</dbReference>
<dbReference type="GO" id="GO:0006508">
    <property type="term" value="P:proteolysis"/>
    <property type="evidence" value="ECO:0007669"/>
    <property type="project" value="UniProtKB-KW"/>
</dbReference>
<keyword evidence="6" id="KW-0732">Signal</keyword>
<dbReference type="Gene3D" id="2.40.50.140">
    <property type="entry name" value="Nucleic acid-binding proteins"/>
    <property type="match status" value="1"/>
</dbReference>
<proteinExistence type="predicted"/>
<evidence type="ECO:0000259" key="7">
    <source>
        <dbReference type="Pfam" id="PF01957"/>
    </source>
</evidence>
<feature type="transmembrane region" description="Helical" evidence="5">
    <location>
        <begin position="217"/>
        <end position="240"/>
    </location>
</feature>
<keyword evidence="4 5" id="KW-0472">Membrane</keyword>
<dbReference type="Pfam" id="PF24961">
    <property type="entry name" value="NfeD_membrane"/>
    <property type="match status" value="1"/>
</dbReference>
<dbReference type="Pfam" id="PF01957">
    <property type="entry name" value="NfeD"/>
    <property type="match status" value="1"/>
</dbReference>
<dbReference type="Pfam" id="PF25145">
    <property type="entry name" value="NfeD1b_N"/>
    <property type="match status" value="1"/>
</dbReference>
<dbReference type="OrthoDB" id="9806253at2"/>
<sequence length="433" mass="45894">MPRPRFGWRVLWSLCLFCCLALTAFAQNVVLVPIHGEINAQTAAQLHRSLATAQQENAPVVLDLDSFGGVLTHATAMRDEILASPQRVVVYVHPRAWSAGALLALAGQDLVMAPGSSIGAAEPIPATEKTIAAVRGEFAATAERRNRSPELAAAMVDKTLGYPPYAAPGTILSLTEQQAQAAGLAQTSAGDLTTLLAHYGWQNARLITVAPEWSDTLVGWLASPWLQIILIAIIFVSLFAEIKTAGFSGGGLVAFVATALLFFGQWQIGNPSLLAALMLAGGVLIILTDIFFAMTGFVTAAGIALCIGGLFLLLGGSSSALYIIAGGLVLSIIVFWHLAKHLTTGRLWRRLTLSQRSDSASGYTSNDDYTFLTGHAGITATPLRPAGTAKIDGRPYDVVTQGEFILRGTPIIVRRVIGNRIIVAARSDGENEL</sequence>
<feature type="domain" description="NfeD integral membrane" evidence="8">
    <location>
        <begin position="225"/>
        <end position="339"/>
    </location>
</feature>
<keyword evidence="2 5" id="KW-0812">Transmembrane</keyword>
<gene>
    <name evidence="10" type="ORF">HNR45_000900</name>
</gene>
<dbReference type="Proteomes" id="UP000591941">
    <property type="component" value="Unassembled WGS sequence"/>
</dbReference>
<protein>
    <submittedName>
        <fullName evidence="10">Membrane-bound serine protease (ClpP class)</fullName>
    </submittedName>
</protein>
<keyword evidence="11" id="KW-1185">Reference proteome</keyword>
<keyword evidence="10" id="KW-0645">Protease</keyword>
<organism evidence="10 11">
    <name type="scientific">Negativicoccus succinicivorans</name>
    <dbReference type="NCBI Taxonomy" id="620903"/>
    <lineage>
        <taxon>Bacteria</taxon>
        <taxon>Bacillati</taxon>
        <taxon>Bacillota</taxon>
        <taxon>Negativicutes</taxon>
        <taxon>Veillonellales</taxon>
        <taxon>Veillonellaceae</taxon>
        <taxon>Negativicoccus</taxon>
    </lineage>
</organism>
<keyword evidence="10" id="KW-0378">Hydrolase</keyword>
<dbReference type="InterPro" id="IPR029045">
    <property type="entry name" value="ClpP/crotonase-like_dom_sf"/>
</dbReference>
<feature type="transmembrane region" description="Helical" evidence="5">
    <location>
        <begin position="247"/>
        <end position="266"/>
    </location>
</feature>
<dbReference type="SUPFAM" id="SSF52096">
    <property type="entry name" value="ClpP/crotonase"/>
    <property type="match status" value="1"/>
</dbReference>
<dbReference type="PANTHER" id="PTHR33507">
    <property type="entry name" value="INNER MEMBRANE PROTEIN YBBJ"/>
    <property type="match status" value="1"/>
</dbReference>
<name>A0A841R3X0_9FIRM</name>